<evidence type="ECO:0000313" key="1">
    <source>
        <dbReference type="EMBL" id="KAK8965210.1"/>
    </source>
</evidence>
<sequence>MKAGKGIRNALFGVVSLRHSRRLAGLVVVDTVRRPEGSSLDLNNLPEDYSMQAFEESSTTTAASSETFKRETETLNRARQLVYSNEGLPPTGVHLGLRDLNGLGGAPAEHLAGYPTTSNVGVSDQYCQQFQLPLYPHHHSARGDYYIGHVLAASGISPRPLHGGLETSYTCFGAPLGHNFVPINNRTRPPTTSPDGDAPAGNQIDGVNWSCNYGLDPSFP</sequence>
<name>A0ABR2MNX6_9ASPA</name>
<organism evidence="1 2">
    <name type="scientific">Platanthera guangdongensis</name>
    <dbReference type="NCBI Taxonomy" id="2320717"/>
    <lineage>
        <taxon>Eukaryota</taxon>
        <taxon>Viridiplantae</taxon>
        <taxon>Streptophyta</taxon>
        <taxon>Embryophyta</taxon>
        <taxon>Tracheophyta</taxon>
        <taxon>Spermatophyta</taxon>
        <taxon>Magnoliopsida</taxon>
        <taxon>Liliopsida</taxon>
        <taxon>Asparagales</taxon>
        <taxon>Orchidaceae</taxon>
        <taxon>Orchidoideae</taxon>
        <taxon>Orchideae</taxon>
        <taxon>Orchidinae</taxon>
        <taxon>Platanthera</taxon>
    </lineage>
</organism>
<accession>A0ABR2MNX6</accession>
<proteinExistence type="predicted"/>
<protein>
    <submittedName>
        <fullName evidence="1">Zinc finger protein STAMENLESS 1</fullName>
    </submittedName>
</protein>
<evidence type="ECO:0000313" key="2">
    <source>
        <dbReference type="Proteomes" id="UP001412067"/>
    </source>
</evidence>
<gene>
    <name evidence="1" type="primary">SL1</name>
    <name evidence="1" type="ORF">KSP40_PGU009922</name>
</gene>
<reference evidence="1 2" key="1">
    <citation type="journal article" date="2022" name="Nat. Plants">
        <title>Genomes of leafy and leafless Platanthera orchids illuminate the evolution of mycoheterotrophy.</title>
        <authorList>
            <person name="Li M.H."/>
            <person name="Liu K.W."/>
            <person name="Li Z."/>
            <person name="Lu H.C."/>
            <person name="Ye Q.L."/>
            <person name="Zhang D."/>
            <person name="Wang J.Y."/>
            <person name="Li Y.F."/>
            <person name="Zhong Z.M."/>
            <person name="Liu X."/>
            <person name="Yu X."/>
            <person name="Liu D.K."/>
            <person name="Tu X.D."/>
            <person name="Liu B."/>
            <person name="Hao Y."/>
            <person name="Liao X.Y."/>
            <person name="Jiang Y.T."/>
            <person name="Sun W.H."/>
            <person name="Chen J."/>
            <person name="Chen Y.Q."/>
            <person name="Ai Y."/>
            <person name="Zhai J.W."/>
            <person name="Wu S.S."/>
            <person name="Zhou Z."/>
            <person name="Hsiao Y.Y."/>
            <person name="Wu W.L."/>
            <person name="Chen Y.Y."/>
            <person name="Lin Y.F."/>
            <person name="Hsu J.L."/>
            <person name="Li C.Y."/>
            <person name="Wang Z.W."/>
            <person name="Zhao X."/>
            <person name="Zhong W.Y."/>
            <person name="Ma X.K."/>
            <person name="Ma L."/>
            <person name="Huang J."/>
            <person name="Chen G.Z."/>
            <person name="Huang M.Z."/>
            <person name="Huang L."/>
            <person name="Peng D.H."/>
            <person name="Luo Y.B."/>
            <person name="Zou S.Q."/>
            <person name="Chen S.P."/>
            <person name="Lan S."/>
            <person name="Tsai W.C."/>
            <person name="Van de Peer Y."/>
            <person name="Liu Z.J."/>
        </authorList>
    </citation>
    <scope>NUCLEOTIDE SEQUENCE [LARGE SCALE GENOMIC DNA]</scope>
    <source>
        <strain evidence="1">Lor288</strain>
    </source>
</reference>
<comment type="caution">
    <text evidence="1">The sequence shown here is derived from an EMBL/GenBank/DDBJ whole genome shotgun (WGS) entry which is preliminary data.</text>
</comment>
<keyword evidence="2" id="KW-1185">Reference proteome</keyword>
<dbReference type="Proteomes" id="UP001412067">
    <property type="component" value="Unassembled WGS sequence"/>
</dbReference>
<dbReference type="EMBL" id="JBBWWR010000006">
    <property type="protein sequence ID" value="KAK8965210.1"/>
    <property type="molecule type" value="Genomic_DNA"/>
</dbReference>